<reference evidence="2" key="1">
    <citation type="submission" date="2021-03" db="EMBL/GenBank/DDBJ databases">
        <title>Draft genome sequence of rust myrtle Austropuccinia psidii MF-1, a brazilian biotype.</title>
        <authorList>
            <person name="Quecine M.C."/>
            <person name="Pachon D.M.R."/>
            <person name="Bonatelli M.L."/>
            <person name="Correr F.H."/>
            <person name="Franceschini L.M."/>
            <person name="Leite T.F."/>
            <person name="Margarido G.R.A."/>
            <person name="Almeida C.A."/>
            <person name="Ferrarezi J.A."/>
            <person name="Labate C.A."/>
        </authorList>
    </citation>
    <scope>NUCLEOTIDE SEQUENCE</scope>
    <source>
        <strain evidence="2">MF-1</strain>
    </source>
</reference>
<protein>
    <submittedName>
        <fullName evidence="2">Uncharacterized protein</fullName>
    </submittedName>
</protein>
<feature type="region of interest" description="Disordered" evidence="1">
    <location>
        <begin position="1"/>
        <end position="79"/>
    </location>
</feature>
<proteinExistence type="predicted"/>
<comment type="caution">
    <text evidence="2">The sequence shown here is derived from an EMBL/GenBank/DDBJ whole genome shotgun (WGS) entry which is preliminary data.</text>
</comment>
<evidence type="ECO:0000313" key="3">
    <source>
        <dbReference type="Proteomes" id="UP000765509"/>
    </source>
</evidence>
<evidence type="ECO:0000313" key="2">
    <source>
        <dbReference type="EMBL" id="MBW0583875.1"/>
    </source>
</evidence>
<keyword evidence="3" id="KW-1185">Reference proteome</keyword>
<sequence>MASIDGKEKNDALKSRMEEKQPSTTQTSSNTSPNSQKKQFQHGKAATSSKEGPRQGKSHKTIHPGLQNPKDLTGCHGKCVSDGQNHDRILEKGGSLIEISDIMSEIQDGIPNLYIAINDIKSHISDKG</sequence>
<feature type="compositionally biased region" description="Low complexity" evidence="1">
    <location>
        <begin position="22"/>
        <end position="38"/>
    </location>
</feature>
<feature type="compositionally biased region" description="Basic and acidic residues" evidence="1">
    <location>
        <begin position="1"/>
        <end position="21"/>
    </location>
</feature>
<evidence type="ECO:0000256" key="1">
    <source>
        <dbReference type="SAM" id="MobiDB-lite"/>
    </source>
</evidence>
<accession>A0A9Q3KLE8</accession>
<gene>
    <name evidence="2" type="ORF">O181_123590</name>
</gene>
<organism evidence="2 3">
    <name type="scientific">Austropuccinia psidii MF-1</name>
    <dbReference type="NCBI Taxonomy" id="1389203"/>
    <lineage>
        <taxon>Eukaryota</taxon>
        <taxon>Fungi</taxon>
        <taxon>Dikarya</taxon>
        <taxon>Basidiomycota</taxon>
        <taxon>Pucciniomycotina</taxon>
        <taxon>Pucciniomycetes</taxon>
        <taxon>Pucciniales</taxon>
        <taxon>Sphaerophragmiaceae</taxon>
        <taxon>Austropuccinia</taxon>
    </lineage>
</organism>
<name>A0A9Q3KLE8_9BASI</name>
<dbReference type="EMBL" id="AVOT02116234">
    <property type="protein sequence ID" value="MBW0583875.1"/>
    <property type="molecule type" value="Genomic_DNA"/>
</dbReference>
<dbReference type="AlphaFoldDB" id="A0A9Q3KLE8"/>
<dbReference type="Proteomes" id="UP000765509">
    <property type="component" value="Unassembled WGS sequence"/>
</dbReference>